<proteinExistence type="predicted"/>
<gene>
    <name evidence="1" type="ORF">RFI_00857</name>
</gene>
<sequence>MAQAPQVREIFVSTHSKYLFVPKKKRATGIDKSVINNSGNWCSAYGPEVEQKGRHEWVIQYHYENGDDSNFASTCGIASNTKCKNSYFHYQEEWSVGIFKHTTSIFCLVIKKKKKKKGIRMRKTSLVVKLPNDQRTEVESNEGSVTNNGKFRIVLDMTNSSVSFYHPFDSSVPIVTQNNLPNAKYRLACSLYLTGTSFTIVSTNVLDNNPLFASVDALANEIDKYCTYIENIKNSNMNNIDTSALLSIHTNLKNCETKLPEELARLQKKITKLLAVAESASAFVNKILNPDVTKFQ</sequence>
<dbReference type="EMBL" id="ASPP01000903">
    <property type="protein sequence ID" value="ETO36208.1"/>
    <property type="molecule type" value="Genomic_DNA"/>
</dbReference>
<organism evidence="1 2">
    <name type="scientific">Reticulomyxa filosa</name>
    <dbReference type="NCBI Taxonomy" id="46433"/>
    <lineage>
        <taxon>Eukaryota</taxon>
        <taxon>Sar</taxon>
        <taxon>Rhizaria</taxon>
        <taxon>Retaria</taxon>
        <taxon>Foraminifera</taxon>
        <taxon>Monothalamids</taxon>
        <taxon>Reticulomyxidae</taxon>
        <taxon>Reticulomyxa</taxon>
    </lineage>
</organism>
<comment type="caution">
    <text evidence="1">The sequence shown here is derived from an EMBL/GenBank/DDBJ whole genome shotgun (WGS) entry which is preliminary data.</text>
</comment>
<dbReference type="AlphaFoldDB" id="X6PDM5"/>
<protein>
    <submittedName>
        <fullName evidence="1">Uncharacterized protein</fullName>
    </submittedName>
</protein>
<name>X6PDM5_RETFI</name>
<dbReference type="Proteomes" id="UP000023152">
    <property type="component" value="Unassembled WGS sequence"/>
</dbReference>
<accession>X6PDM5</accession>
<evidence type="ECO:0000313" key="2">
    <source>
        <dbReference type="Proteomes" id="UP000023152"/>
    </source>
</evidence>
<feature type="non-terminal residue" evidence="1">
    <location>
        <position position="296"/>
    </location>
</feature>
<reference evidence="1 2" key="1">
    <citation type="journal article" date="2013" name="Curr. Biol.">
        <title>The Genome of the Foraminiferan Reticulomyxa filosa.</title>
        <authorList>
            <person name="Glockner G."/>
            <person name="Hulsmann N."/>
            <person name="Schleicher M."/>
            <person name="Noegel A.A."/>
            <person name="Eichinger L."/>
            <person name="Gallinger C."/>
            <person name="Pawlowski J."/>
            <person name="Sierra R."/>
            <person name="Euteneuer U."/>
            <person name="Pillet L."/>
            <person name="Moustafa A."/>
            <person name="Platzer M."/>
            <person name="Groth M."/>
            <person name="Szafranski K."/>
            <person name="Schliwa M."/>
        </authorList>
    </citation>
    <scope>NUCLEOTIDE SEQUENCE [LARGE SCALE GENOMIC DNA]</scope>
</reference>
<evidence type="ECO:0000313" key="1">
    <source>
        <dbReference type="EMBL" id="ETO36208.1"/>
    </source>
</evidence>
<keyword evidence="2" id="KW-1185">Reference proteome</keyword>